<organism evidence="8 9">
    <name type="scientific">Phtheirospermum japonicum</name>
    <dbReference type="NCBI Taxonomy" id="374723"/>
    <lineage>
        <taxon>Eukaryota</taxon>
        <taxon>Viridiplantae</taxon>
        <taxon>Streptophyta</taxon>
        <taxon>Embryophyta</taxon>
        <taxon>Tracheophyta</taxon>
        <taxon>Spermatophyta</taxon>
        <taxon>Magnoliopsida</taxon>
        <taxon>eudicotyledons</taxon>
        <taxon>Gunneridae</taxon>
        <taxon>Pentapetalae</taxon>
        <taxon>asterids</taxon>
        <taxon>lamiids</taxon>
        <taxon>Lamiales</taxon>
        <taxon>Orobanchaceae</taxon>
        <taxon>Orobanchaceae incertae sedis</taxon>
        <taxon>Phtheirospermum</taxon>
    </lineage>
</organism>
<dbReference type="InterPro" id="IPR025660">
    <property type="entry name" value="Pept_his_AS"/>
</dbReference>
<dbReference type="PANTHER" id="PTHR31265">
    <property type="entry name" value="OS02G0527500 PROTEIN-RELATED"/>
    <property type="match status" value="1"/>
</dbReference>
<evidence type="ECO:0000256" key="2">
    <source>
        <dbReference type="ARBA" id="ARBA00004613"/>
    </source>
</evidence>
<keyword evidence="9" id="KW-1185">Reference proteome</keyword>
<keyword evidence="4 6" id="KW-0732">Signal</keyword>
<feature type="signal peptide" evidence="6">
    <location>
        <begin position="1"/>
        <end position="22"/>
    </location>
</feature>
<accession>A0A830C6T1</accession>
<evidence type="ECO:0000256" key="5">
    <source>
        <dbReference type="ARBA" id="ARBA00023180"/>
    </source>
</evidence>
<evidence type="ECO:0000259" key="7">
    <source>
        <dbReference type="Pfam" id="PF04862"/>
    </source>
</evidence>
<sequence>MEHLLKPLLPITFFLYMTISYAADNLLQNGDFENETANTGTSQFLLLNITSSNIIIPGWSFSGTVYYVTSGNNLSFPANGGHAIQLAGNGSINQTFRGTDDVLEYVLSFNLAVLNEGCAVNYNHTAAVNVTVYVTTVFESSEVTHSERWSVFYYDRNISRRLWETNAFYLGQLGNINYVNLEIKSVTMNNSADHNVASNCWPLVDAFTVKRNHLPRWYDGNQLANGDFEVGPSFLKNSLDGILLNQEQDRFNSPLQQWSILGTIKYINSERYRVPHGKAAIELLSSGYSSGIQTDLILQPASTYTLSFTMGDANDSCVGLEDNLDKLLQFQRDANERWCALWPCT</sequence>
<dbReference type="Pfam" id="PF04862">
    <property type="entry name" value="DUF642"/>
    <property type="match status" value="2"/>
</dbReference>
<keyword evidence="3" id="KW-0964">Secreted</keyword>
<feature type="domain" description="DUF642" evidence="7">
    <location>
        <begin position="25"/>
        <end position="210"/>
    </location>
</feature>
<dbReference type="InterPro" id="IPR052437">
    <property type="entry name" value="Pectin_Meth_Modulator"/>
</dbReference>
<dbReference type="InterPro" id="IPR006946">
    <property type="entry name" value="DGR2-like_dom"/>
</dbReference>
<feature type="chain" id="PRO_5032932557" description="DUF642 domain-containing protein" evidence="6">
    <location>
        <begin position="23"/>
        <end position="345"/>
    </location>
</feature>
<dbReference type="AlphaFoldDB" id="A0A830C6T1"/>
<evidence type="ECO:0000256" key="3">
    <source>
        <dbReference type="ARBA" id="ARBA00022525"/>
    </source>
</evidence>
<comment type="caution">
    <text evidence="8">The sequence shown here is derived from an EMBL/GenBank/DDBJ whole genome shotgun (WGS) entry which is preliminary data.</text>
</comment>
<dbReference type="PANTHER" id="PTHR31265:SF28">
    <property type="entry name" value="EMB|CAB87702.1"/>
    <property type="match status" value="1"/>
</dbReference>
<evidence type="ECO:0000313" key="8">
    <source>
        <dbReference type="EMBL" id="GFP96417.1"/>
    </source>
</evidence>
<dbReference type="EMBL" id="BMAC01000437">
    <property type="protein sequence ID" value="GFP96417.1"/>
    <property type="molecule type" value="Genomic_DNA"/>
</dbReference>
<proteinExistence type="predicted"/>
<evidence type="ECO:0000256" key="6">
    <source>
        <dbReference type="SAM" id="SignalP"/>
    </source>
</evidence>
<dbReference type="Proteomes" id="UP000653305">
    <property type="component" value="Unassembled WGS sequence"/>
</dbReference>
<gene>
    <name evidence="8" type="ORF">PHJA_001785800</name>
</gene>
<name>A0A830C6T1_9LAMI</name>
<evidence type="ECO:0000313" key="9">
    <source>
        <dbReference type="Proteomes" id="UP000653305"/>
    </source>
</evidence>
<comment type="subcellular location">
    <subcellularLocation>
        <location evidence="1">Cell envelope</location>
    </subcellularLocation>
    <subcellularLocation>
        <location evidence="2">Secreted</location>
    </subcellularLocation>
</comment>
<keyword evidence="5" id="KW-0325">Glycoprotein</keyword>
<dbReference type="OrthoDB" id="1895088at2759"/>
<feature type="domain" description="DUF642" evidence="7">
    <location>
        <begin position="222"/>
        <end position="315"/>
    </location>
</feature>
<reference evidence="8" key="1">
    <citation type="submission" date="2020-07" db="EMBL/GenBank/DDBJ databases">
        <title>Ethylene signaling mediates host invasion by parasitic plants.</title>
        <authorList>
            <person name="Yoshida S."/>
        </authorList>
    </citation>
    <scope>NUCLEOTIDE SEQUENCE</scope>
    <source>
        <strain evidence="8">Okayama</strain>
    </source>
</reference>
<evidence type="ECO:0000256" key="4">
    <source>
        <dbReference type="ARBA" id="ARBA00022729"/>
    </source>
</evidence>
<dbReference type="GO" id="GO:0005576">
    <property type="term" value="C:extracellular region"/>
    <property type="evidence" value="ECO:0007669"/>
    <property type="project" value="UniProtKB-SubCell"/>
</dbReference>
<evidence type="ECO:0000256" key="1">
    <source>
        <dbReference type="ARBA" id="ARBA00004196"/>
    </source>
</evidence>
<dbReference type="PROSITE" id="PS00639">
    <property type="entry name" value="THIOL_PROTEASE_HIS"/>
    <property type="match status" value="1"/>
</dbReference>
<protein>
    <recommendedName>
        <fullName evidence="7">DUF642 domain-containing protein</fullName>
    </recommendedName>
</protein>